<comment type="catalytic activity">
    <reaction evidence="5">
        <text>ATP + H2O = ADP + phosphate + H(+)</text>
        <dbReference type="Rhea" id="RHEA:13065"/>
        <dbReference type="ChEBI" id="CHEBI:15377"/>
        <dbReference type="ChEBI" id="CHEBI:15378"/>
        <dbReference type="ChEBI" id="CHEBI:30616"/>
        <dbReference type="ChEBI" id="CHEBI:43474"/>
        <dbReference type="ChEBI" id="CHEBI:456216"/>
    </reaction>
</comment>
<name>B9S6B5_RICCO</name>
<dbReference type="eggNOG" id="KOG4768">
    <property type="taxonomic scope" value="Eukaryota"/>
</dbReference>
<reference evidence="9" key="1">
    <citation type="journal article" date="2010" name="Nat. Biotechnol.">
        <title>Draft genome sequence of the oilseed species Ricinus communis.</title>
        <authorList>
            <person name="Chan A.P."/>
            <person name="Crabtree J."/>
            <person name="Zhao Q."/>
            <person name="Lorenzi H."/>
            <person name="Orvis J."/>
            <person name="Puiu D."/>
            <person name="Melake-Berhan A."/>
            <person name="Jones K.M."/>
            <person name="Redman J."/>
            <person name="Chen G."/>
            <person name="Cahoon E.B."/>
            <person name="Gedil M."/>
            <person name="Stanke M."/>
            <person name="Haas B.J."/>
            <person name="Wortman J.R."/>
            <person name="Fraser-Liggett C.M."/>
            <person name="Ravel J."/>
            <person name="Rabinowicz P.D."/>
        </authorList>
    </citation>
    <scope>NUCLEOTIDE SEQUENCE [LARGE SCALE GENOMIC DNA]</scope>
    <source>
        <strain evidence="9">cv. Hale</strain>
    </source>
</reference>
<organism evidence="8 9">
    <name type="scientific">Ricinus communis</name>
    <name type="common">Castor bean</name>
    <dbReference type="NCBI Taxonomy" id="3988"/>
    <lineage>
        <taxon>Eukaryota</taxon>
        <taxon>Viridiplantae</taxon>
        <taxon>Streptophyta</taxon>
        <taxon>Embryophyta</taxon>
        <taxon>Tracheophyta</taxon>
        <taxon>Spermatophyta</taxon>
        <taxon>Magnoliopsida</taxon>
        <taxon>eudicotyledons</taxon>
        <taxon>Gunneridae</taxon>
        <taxon>Pentapetalae</taxon>
        <taxon>rosids</taxon>
        <taxon>fabids</taxon>
        <taxon>Malpighiales</taxon>
        <taxon>Euphorbiaceae</taxon>
        <taxon>Acalyphoideae</taxon>
        <taxon>Acalypheae</taxon>
        <taxon>Ricinus</taxon>
    </lineage>
</organism>
<dbReference type="InterPro" id="IPR003593">
    <property type="entry name" value="AAA+_ATPase"/>
</dbReference>
<keyword evidence="3" id="KW-0378">Hydrolase</keyword>
<evidence type="ECO:0000256" key="3">
    <source>
        <dbReference type="ARBA" id="ARBA00022801"/>
    </source>
</evidence>
<dbReference type="Gene3D" id="3.40.50.300">
    <property type="entry name" value="P-loop containing nucleotide triphosphate hydrolases"/>
    <property type="match status" value="1"/>
</dbReference>
<dbReference type="InterPro" id="IPR003960">
    <property type="entry name" value="ATPase_AAA_CS"/>
</dbReference>
<dbReference type="GO" id="GO:0006950">
    <property type="term" value="P:response to stress"/>
    <property type="evidence" value="ECO:0007669"/>
    <property type="project" value="UniProtKB-ARBA"/>
</dbReference>
<dbReference type="InterPro" id="IPR027417">
    <property type="entry name" value="P-loop_NTPase"/>
</dbReference>
<evidence type="ECO:0000256" key="2">
    <source>
        <dbReference type="ARBA" id="ARBA00007448"/>
    </source>
</evidence>
<evidence type="ECO:0000256" key="1">
    <source>
        <dbReference type="ARBA" id="ARBA00001946"/>
    </source>
</evidence>
<accession>B9S6B5</accession>
<dbReference type="InParanoid" id="B9S6B5"/>
<sequence length="400" mass="45434">MDQRRVGNLLLIFRIRCWNYFHTINQHRLISIFKEEIDDPKFFYSIQKVFSTGRLVGGEKAPYFVPHNVLLSALPGNIYLHKLDQKIGRIQQKFYLSEKIGSKNKIVKIGKFSGQKAITAGLVKGQEIIDVFDGIEIKWSFSAKSKTEVEITRVAKVLKIYSRTYIDWCAMEFHHSATFDSVAMDSELKKTIIDDLDRFLTRKDYYKRIGKAWKRGYLLYGPPGTGKSSLIAAMANYLSYDVYDLNLANINSDAGLRRAILDVDRKSIIVIEDINCNAEVHDRSKSDSSDSDSDSGCDSGLLKFSLASLLNCVDGLWSSCLDERIIVFTTNHKEVLDPALLRPGRMDMHIHMTEVTPPSIAEELMKSDDPDVALGEVLNFLKQKKNKKDAKTEEEISSLQ</sequence>
<dbReference type="STRING" id="3988.B9S6B5"/>
<dbReference type="PANTHER" id="PTHR23070">
    <property type="entry name" value="BCS1 AAA-TYPE ATPASE"/>
    <property type="match status" value="1"/>
</dbReference>
<feature type="domain" description="AAA+ ATPase" evidence="7">
    <location>
        <begin position="213"/>
        <end position="356"/>
    </location>
</feature>
<comment type="similarity">
    <text evidence="2">Belongs to the AAA ATPase family. BCS1 subfamily.</text>
</comment>
<dbReference type="SMART" id="SM00382">
    <property type="entry name" value="AAA"/>
    <property type="match status" value="1"/>
</dbReference>
<evidence type="ECO:0000313" key="8">
    <source>
        <dbReference type="EMBL" id="EEF40805.1"/>
    </source>
</evidence>
<dbReference type="EMBL" id="EQ973879">
    <property type="protein sequence ID" value="EEF40805.1"/>
    <property type="molecule type" value="Genomic_DNA"/>
</dbReference>
<dbReference type="InterPro" id="IPR003959">
    <property type="entry name" value="ATPase_AAA_core"/>
</dbReference>
<dbReference type="SUPFAM" id="SSF52540">
    <property type="entry name" value="P-loop containing nucleoside triphosphate hydrolases"/>
    <property type="match status" value="1"/>
</dbReference>
<keyword evidence="6" id="KW-0547">Nucleotide-binding</keyword>
<proteinExistence type="inferred from homology"/>
<dbReference type="PROSITE" id="PS00674">
    <property type="entry name" value="AAA"/>
    <property type="match status" value="1"/>
</dbReference>
<protein>
    <recommendedName>
        <fullName evidence="7">AAA+ ATPase domain-containing protein</fullName>
    </recommendedName>
</protein>
<keyword evidence="4" id="KW-0460">Magnesium</keyword>
<gene>
    <name evidence="8" type="ORF">RCOM_0534710</name>
</gene>
<evidence type="ECO:0000313" key="9">
    <source>
        <dbReference type="Proteomes" id="UP000008311"/>
    </source>
</evidence>
<dbReference type="InterPro" id="IPR050747">
    <property type="entry name" value="Mitochondrial_chaperone_BCS1"/>
</dbReference>
<dbReference type="eggNOG" id="KOG0743">
    <property type="taxonomic scope" value="Eukaryota"/>
</dbReference>
<dbReference type="Pfam" id="PF14363">
    <property type="entry name" value="AAA_assoc"/>
    <property type="match status" value="1"/>
</dbReference>
<dbReference type="Pfam" id="PF00004">
    <property type="entry name" value="AAA"/>
    <property type="match status" value="1"/>
</dbReference>
<evidence type="ECO:0000259" key="7">
    <source>
        <dbReference type="SMART" id="SM00382"/>
    </source>
</evidence>
<keyword evidence="9" id="KW-1185">Reference proteome</keyword>
<keyword evidence="6" id="KW-0067">ATP-binding</keyword>
<dbReference type="InterPro" id="IPR025753">
    <property type="entry name" value="AAA_N_dom"/>
</dbReference>
<dbReference type="AlphaFoldDB" id="B9S6B5"/>
<dbReference type="GO" id="GO:0005524">
    <property type="term" value="F:ATP binding"/>
    <property type="evidence" value="ECO:0007669"/>
    <property type="project" value="UniProtKB-KW"/>
</dbReference>
<evidence type="ECO:0000256" key="4">
    <source>
        <dbReference type="ARBA" id="ARBA00022842"/>
    </source>
</evidence>
<dbReference type="GO" id="GO:0016887">
    <property type="term" value="F:ATP hydrolysis activity"/>
    <property type="evidence" value="ECO:0007669"/>
    <property type="project" value="InterPro"/>
</dbReference>
<dbReference type="Proteomes" id="UP000008311">
    <property type="component" value="Unassembled WGS sequence"/>
</dbReference>
<evidence type="ECO:0000256" key="5">
    <source>
        <dbReference type="ARBA" id="ARBA00049360"/>
    </source>
</evidence>
<comment type="cofactor">
    <cofactor evidence="1">
        <name>Mg(2+)</name>
        <dbReference type="ChEBI" id="CHEBI:18420"/>
    </cofactor>
</comment>
<evidence type="ECO:0000256" key="6">
    <source>
        <dbReference type="RuleBase" id="RU003651"/>
    </source>
</evidence>